<evidence type="ECO:0000256" key="4">
    <source>
        <dbReference type="ARBA" id="ARBA00023015"/>
    </source>
</evidence>
<keyword evidence="5" id="KW-0804">Transcription</keyword>
<dbReference type="Pfam" id="PF01845">
    <property type="entry name" value="CcdB"/>
    <property type="match status" value="1"/>
</dbReference>
<evidence type="ECO:0000256" key="3">
    <source>
        <dbReference type="ARBA" id="ARBA00022491"/>
    </source>
</evidence>
<gene>
    <name evidence="8" type="ORF">GCM10022277_15760</name>
</gene>
<name>A0ABP7MI08_9GAMM</name>
<dbReference type="SUPFAM" id="SSF50118">
    <property type="entry name" value="Cell growth inhibitor/plasmid maintenance toxic component"/>
    <property type="match status" value="1"/>
</dbReference>
<keyword evidence="3" id="KW-0678">Repressor</keyword>
<accession>A0ABP7MI08</accession>
<comment type="caution">
    <text evidence="8">The sequence shown here is derived from an EMBL/GenBank/DDBJ whole genome shotgun (WGS) entry which is preliminary data.</text>
</comment>
<evidence type="ECO:0000313" key="9">
    <source>
        <dbReference type="Proteomes" id="UP001501565"/>
    </source>
</evidence>
<evidence type="ECO:0000256" key="1">
    <source>
        <dbReference type="ARBA" id="ARBA00005230"/>
    </source>
</evidence>
<comment type="similarity">
    <text evidence="1">Belongs to the CcdB toxin family.</text>
</comment>
<dbReference type="InterPro" id="IPR002712">
    <property type="entry name" value="CcdB"/>
</dbReference>
<keyword evidence="9" id="KW-1185">Reference proteome</keyword>
<dbReference type="RefSeq" id="WP_344797228.1">
    <property type="nucleotide sequence ID" value="NZ_BAABBN010000004.1"/>
</dbReference>
<sequence>MAQFDVYPNPSRTTRKTFPYIVDVQSPVISDIATRIVIPLGRLESFKNEKMEGLTPEVEYSGEKLLLLTPQLASIPTKALKEPIGSLSHLRNDIIAAIDFAITGI</sequence>
<evidence type="ECO:0000313" key="8">
    <source>
        <dbReference type="EMBL" id="GAA3920890.1"/>
    </source>
</evidence>
<protein>
    <recommendedName>
        <fullName evidence="2">Toxin CcdB</fullName>
    </recommendedName>
    <alternativeName>
        <fullName evidence="7">Cytotoxic protein CcdB</fullName>
    </alternativeName>
    <alternativeName>
        <fullName evidence="6">Protein LetD</fullName>
    </alternativeName>
</protein>
<dbReference type="EMBL" id="BAABBN010000004">
    <property type="protein sequence ID" value="GAA3920890.1"/>
    <property type="molecule type" value="Genomic_DNA"/>
</dbReference>
<reference evidence="9" key="1">
    <citation type="journal article" date="2019" name="Int. J. Syst. Evol. Microbiol.">
        <title>The Global Catalogue of Microorganisms (GCM) 10K type strain sequencing project: providing services to taxonomists for standard genome sequencing and annotation.</title>
        <authorList>
            <consortium name="The Broad Institute Genomics Platform"/>
            <consortium name="The Broad Institute Genome Sequencing Center for Infectious Disease"/>
            <person name="Wu L."/>
            <person name="Ma J."/>
        </authorList>
    </citation>
    <scope>NUCLEOTIDE SEQUENCE [LARGE SCALE GENOMIC DNA]</scope>
    <source>
        <strain evidence="9">JCM 17551</strain>
    </source>
</reference>
<evidence type="ECO:0000256" key="2">
    <source>
        <dbReference type="ARBA" id="ARBA00015075"/>
    </source>
</evidence>
<dbReference type="Proteomes" id="UP001501565">
    <property type="component" value="Unassembled WGS sequence"/>
</dbReference>
<dbReference type="Gene3D" id="2.30.30.110">
    <property type="match status" value="1"/>
</dbReference>
<proteinExistence type="inferred from homology"/>
<evidence type="ECO:0000256" key="5">
    <source>
        <dbReference type="ARBA" id="ARBA00023163"/>
    </source>
</evidence>
<evidence type="ECO:0000256" key="6">
    <source>
        <dbReference type="ARBA" id="ARBA00029628"/>
    </source>
</evidence>
<evidence type="ECO:0000256" key="7">
    <source>
        <dbReference type="ARBA" id="ARBA00033135"/>
    </source>
</evidence>
<keyword evidence="4" id="KW-0805">Transcription regulation</keyword>
<organism evidence="8 9">
    <name type="scientific">Litoribacillus peritrichatus</name>
    <dbReference type="NCBI Taxonomy" id="718191"/>
    <lineage>
        <taxon>Bacteria</taxon>
        <taxon>Pseudomonadati</taxon>
        <taxon>Pseudomonadota</taxon>
        <taxon>Gammaproteobacteria</taxon>
        <taxon>Oceanospirillales</taxon>
        <taxon>Oceanospirillaceae</taxon>
        <taxon>Litoribacillus</taxon>
    </lineage>
</organism>
<dbReference type="InterPro" id="IPR011067">
    <property type="entry name" value="Plasmid_toxin/cell-grow_inhib"/>
</dbReference>